<name>B1I2T8_DESAP</name>
<proteinExistence type="inferred from homology"/>
<evidence type="ECO:0000256" key="4">
    <source>
        <dbReference type="ARBA" id="ARBA00022692"/>
    </source>
</evidence>
<evidence type="ECO:0000313" key="9">
    <source>
        <dbReference type="EMBL" id="ACA59307.1"/>
    </source>
</evidence>
<dbReference type="HOGENOM" id="CLU_005170_0_1_9"/>
<feature type="transmembrane region" description="Helical" evidence="8">
    <location>
        <begin position="20"/>
        <end position="40"/>
    </location>
</feature>
<sequence>MSLVKRVLDNGREAGLRNTKAAVFGFLFSWVVFFSVLNLVPVSEALTPEGRAALAVMAWAMVIWVSEALPMGISGLGICVLLMLTGALPKVPDAFSGFTTSVTFLVLGCFILAALMQVTGLDRRIALGIVSRVKPRVGSVLGGLMGAHFVTAILVPATNARGAVFLPIVTSIIRLLGDSPDAKRGRKALAMAGIGMAALAAGIITMHSHMSNVIIAQALNEAVGPGTMTWGKWLWMHWPLLGIFPVMWLWVTWALKCAKVEIPGGMDEIRKQKDALGTMSWNEWVVLICTSIAVFLWATDSWHKLGIHTVTLLVVMAILIPGVVSINWKRVQQNVIWGTWLLLCGSLSLVTAFAKTGVDKWLASQLVAITPAWGWVAVTLLICVVVQIIRLGIISNVAAVTLMAPVVVAMAPLLDLNTVAFSLVVLNIDSYAFILPISVTACLIAYGTEEFTFTEFMKIGAPFTFFVILYMVFVMVPWWAVCGYPIWEPIN</sequence>
<evidence type="ECO:0000256" key="5">
    <source>
        <dbReference type="ARBA" id="ARBA00022989"/>
    </source>
</evidence>
<dbReference type="STRING" id="477974.Daud_0787"/>
<dbReference type="AlphaFoldDB" id="B1I2T8"/>
<evidence type="ECO:0000256" key="1">
    <source>
        <dbReference type="ARBA" id="ARBA00004141"/>
    </source>
</evidence>
<dbReference type="Pfam" id="PF00939">
    <property type="entry name" value="Na_sulph_symp"/>
    <property type="match status" value="1"/>
</dbReference>
<evidence type="ECO:0000256" key="3">
    <source>
        <dbReference type="ARBA" id="ARBA00020150"/>
    </source>
</evidence>
<feature type="transmembrane region" description="Helical" evidence="8">
    <location>
        <begin position="366"/>
        <end position="386"/>
    </location>
</feature>
<dbReference type="GO" id="GO:0005886">
    <property type="term" value="C:plasma membrane"/>
    <property type="evidence" value="ECO:0007669"/>
    <property type="project" value="TreeGrafter"/>
</dbReference>
<dbReference type="OrthoDB" id="9156049at2"/>
<feature type="transmembrane region" description="Helical" evidence="8">
    <location>
        <begin position="459"/>
        <end position="481"/>
    </location>
</feature>
<dbReference type="InterPro" id="IPR001898">
    <property type="entry name" value="SLC13A/DASS"/>
</dbReference>
<feature type="transmembrane region" description="Helical" evidence="8">
    <location>
        <begin position="305"/>
        <end position="328"/>
    </location>
</feature>
<dbReference type="PANTHER" id="PTHR10283">
    <property type="entry name" value="SOLUTE CARRIER FAMILY 13 MEMBER"/>
    <property type="match status" value="1"/>
</dbReference>
<reference evidence="9 10" key="2">
    <citation type="journal article" date="2008" name="Science">
        <title>Environmental genomics reveals a single-species ecosystem deep within Earth.</title>
        <authorList>
            <person name="Chivian D."/>
            <person name="Brodie E.L."/>
            <person name="Alm E.J."/>
            <person name="Culley D.E."/>
            <person name="Dehal P.S."/>
            <person name="Desantis T.Z."/>
            <person name="Gihring T.M."/>
            <person name="Lapidus A."/>
            <person name="Lin L.H."/>
            <person name="Lowry S.R."/>
            <person name="Moser D.P."/>
            <person name="Richardson P.M."/>
            <person name="Southam G."/>
            <person name="Wanger G."/>
            <person name="Pratt L.M."/>
            <person name="Andersen G.L."/>
            <person name="Hazen T.C."/>
            <person name="Brockman F.J."/>
            <person name="Arkin A.P."/>
            <person name="Onstott T.C."/>
        </authorList>
    </citation>
    <scope>NUCLEOTIDE SEQUENCE [LARGE SCALE GENOMIC DNA]</scope>
    <source>
        <strain evidence="9 10">MP104C</strain>
    </source>
</reference>
<dbReference type="GO" id="GO:0008514">
    <property type="term" value="F:organic anion transmembrane transporter activity"/>
    <property type="evidence" value="ECO:0007669"/>
    <property type="project" value="UniProtKB-ARBA"/>
</dbReference>
<keyword evidence="4 8" id="KW-0812">Transmembrane</keyword>
<accession>B1I2T8</accession>
<evidence type="ECO:0000313" key="10">
    <source>
        <dbReference type="Proteomes" id="UP000008544"/>
    </source>
</evidence>
<keyword evidence="10" id="KW-1185">Reference proteome</keyword>
<dbReference type="GO" id="GO:1905039">
    <property type="term" value="P:carboxylic acid transmembrane transport"/>
    <property type="evidence" value="ECO:0007669"/>
    <property type="project" value="UniProtKB-ARBA"/>
</dbReference>
<dbReference type="EMBL" id="CP000860">
    <property type="protein sequence ID" value="ACA59307.1"/>
    <property type="molecule type" value="Genomic_DNA"/>
</dbReference>
<comment type="subcellular location">
    <subcellularLocation>
        <location evidence="1">Membrane</location>
        <topology evidence="1">Multi-pass membrane protein</topology>
    </subcellularLocation>
</comment>
<gene>
    <name evidence="9" type="ordered locus">Daud_0787</name>
</gene>
<feature type="transmembrane region" description="Helical" evidence="8">
    <location>
        <begin position="189"/>
        <end position="215"/>
    </location>
</feature>
<evidence type="ECO:0000256" key="8">
    <source>
        <dbReference type="SAM" id="Phobius"/>
    </source>
</evidence>
<feature type="transmembrane region" description="Helical" evidence="8">
    <location>
        <begin position="95"/>
        <end position="116"/>
    </location>
</feature>
<feature type="transmembrane region" description="Helical" evidence="8">
    <location>
        <begin position="235"/>
        <end position="255"/>
    </location>
</feature>
<dbReference type="eggNOG" id="COG0471">
    <property type="taxonomic scope" value="Bacteria"/>
</dbReference>
<keyword evidence="6 8" id="KW-0472">Membrane</keyword>
<feature type="transmembrane region" description="Helical" evidence="8">
    <location>
        <begin position="276"/>
        <end position="299"/>
    </location>
</feature>
<evidence type="ECO:0000256" key="6">
    <source>
        <dbReference type="ARBA" id="ARBA00023136"/>
    </source>
</evidence>
<keyword evidence="5 8" id="KW-1133">Transmembrane helix</keyword>
<organism evidence="9 10">
    <name type="scientific">Desulforudis audaxviator (strain MP104C)</name>
    <dbReference type="NCBI Taxonomy" id="477974"/>
    <lineage>
        <taxon>Bacteria</taxon>
        <taxon>Bacillati</taxon>
        <taxon>Bacillota</taxon>
        <taxon>Clostridia</taxon>
        <taxon>Thermoanaerobacterales</taxon>
        <taxon>Candidatus Desulforudaceae</taxon>
        <taxon>Candidatus Desulforudis</taxon>
    </lineage>
</organism>
<dbReference type="Proteomes" id="UP000008544">
    <property type="component" value="Chromosome"/>
</dbReference>
<dbReference type="NCBIfam" id="TIGR00785">
    <property type="entry name" value="dass"/>
    <property type="match status" value="1"/>
</dbReference>
<dbReference type="RefSeq" id="WP_012301893.1">
    <property type="nucleotide sequence ID" value="NC_010424.1"/>
</dbReference>
<feature type="transmembrane region" description="Helical" evidence="8">
    <location>
        <begin position="160"/>
        <end position="177"/>
    </location>
</feature>
<dbReference type="PANTHER" id="PTHR10283:SF82">
    <property type="entry name" value="SOLUTE CARRIER FAMILY 13 MEMBER 2"/>
    <property type="match status" value="1"/>
</dbReference>
<feature type="transmembrane region" description="Helical" evidence="8">
    <location>
        <begin position="393"/>
        <end position="414"/>
    </location>
</feature>
<evidence type="ECO:0000256" key="2">
    <source>
        <dbReference type="ARBA" id="ARBA00006772"/>
    </source>
</evidence>
<reference evidence="10" key="1">
    <citation type="submission" date="2007-10" db="EMBL/GenBank/DDBJ databases">
        <title>Complete sequence of chromosome of Desulforudis audaxviator MP104C.</title>
        <authorList>
            <person name="Copeland A."/>
            <person name="Lucas S."/>
            <person name="Lapidus A."/>
            <person name="Barry K."/>
            <person name="Glavina del Rio T."/>
            <person name="Dalin E."/>
            <person name="Tice H."/>
            <person name="Bruce D."/>
            <person name="Pitluck S."/>
            <person name="Lowry S.R."/>
            <person name="Larimer F."/>
            <person name="Land M.L."/>
            <person name="Hauser L."/>
            <person name="Kyrpides N."/>
            <person name="Ivanova N.N."/>
            <person name="Richardson P."/>
        </authorList>
    </citation>
    <scope>NUCLEOTIDE SEQUENCE [LARGE SCALE GENOMIC DNA]</scope>
    <source>
        <strain evidence="10">MP104C</strain>
    </source>
</reference>
<feature type="transmembrane region" description="Helical" evidence="8">
    <location>
        <begin position="335"/>
        <end position="354"/>
    </location>
</feature>
<evidence type="ECO:0000256" key="7">
    <source>
        <dbReference type="ARBA" id="ARBA00031174"/>
    </source>
</evidence>
<feature type="transmembrane region" description="Helical" evidence="8">
    <location>
        <begin position="52"/>
        <end position="83"/>
    </location>
</feature>
<dbReference type="KEGG" id="dau:Daud_0787"/>
<comment type="similarity">
    <text evidence="2">Belongs to the SLC13A/DASS transporter (TC 2.A.47) family. NADC subfamily.</text>
</comment>
<feature type="transmembrane region" description="Helical" evidence="8">
    <location>
        <begin position="420"/>
        <end position="447"/>
    </location>
</feature>
<feature type="transmembrane region" description="Helical" evidence="8">
    <location>
        <begin position="137"/>
        <end position="154"/>
    </location>
</feature>
<protein>
    <recommendedName>
        <fullName evidence="3">Sodium-dependent dicarboxylate transporter SdcS</fullName>
    </recommendedName>
    <alternativeName>
        <fullName evidence="7">Na(+)/dicarboxylate symporter</fullName>
    </alternativeName>
</protein>